<dbReference type="AlphaFoldDB" id="A0A1V6PSV4"/>
<dbReference type="EMBL" id="MDYN01000039">
    <property type="protein sequence ID" value="OQD80078.1"/>
    <property type="molecule type" value="Genomic_DNA"/>
</dbReference>
<name>A0A1V6PSV4_9EURO</name>
<proteinExistence type="predicted"/>
<sequence length="119" mass="13937">MYTPNAAKKVPFHSFRYNRAFVRSNVVVTQDKKGDLSKADSRGLRDDFFLHFTFAAVARDTRILTWRILAIMLRNDCFKHWRELARICNPASREDHLGDERKVRNVKALEDATINTNRI</sequence>
<evidence type="ECO:0000313" key="2">
    <source>
        <dbReference type="Proteomes" id="UP000191672"/>
    </source>
</evidence>
<evidence type="ECO:0000313" key="1">
    <source>
        <dbReference type="EMBL" id="OQD80078.1"/>
    </source>
</evidence>
<keyword evidence="2" id="KW-1185">Reference proteome</keyword>
<comment type="caution">
    <text evidence="1">The sequence shown here is derived from an EMBL/GenBank/DDBJ whole genome shotgun (WGS) entry which is preliminary data.</text>
</comment>
<protein>
    <submittedName>
        <fullName evidence="1">Uncharacterized protein</fullName>
    </submittedName>
</protein>
<gene>
    <name evidence="1" type="ORF">PENANT_c039G10042</name>
</gene>
<accession>A0A1V6PSV4</accession>
<reference evidence="2" key="1">
    <citation type="journal article" date="2017" name="Nat. Microbiol.">
        <title>Global analysis of biosynthetic gene clusters reveals vast potential of secondary metabolite production in Penicillium species.</title>
        <authorList>
            <person name="Nielsen J.C."/>
            <person name="Grijseels S."/>
            <person name="Prigent S."/>
            <person name="Ji B."/>
            <person name="Dainat J."/>
            <person name="Nielsen K.F."/>
            <person name="Frisvad J.C."/>
            <person name="Workman M."/>
            <person name="Nielsen J."/>
        </authorList>
    </citation>
    <scope>NUCLEOTIDE SEQUENCE [LARGE SCALE GENOMIC DNA]</scope>
    <source>
        <strain evidence="2">IBT 31811</strain>
    </source>
</reference>
<organism evidence="1 2">
    <name type="scientific">Penicillium antarcticum</name>
    <dbReference type="NCBI Taxonomy" id="416450"/>
    <lineage>
        <taxon>Eukaryota</taxon>
        <taxon>Fungi</taxon>
        <taxon>Dikarya</taxon>
        <taxon>Ascomycota</taxon>
        <taxon>Pezizomycotina</taxon>
        <taxon>Eurotiomycetes</taxon>
        <taxon>Eurotiomycetidae</taxon>
        <taxon>Eurotiales</taxon>
        <taxon>Aspergillaceae</taxon>
        <taxon>Penicillium</taxon>
    </lineage>
</organism>
<dbReference type="Proteomes" id="UP000191672">
    <property type="component" value="Unassembled WGS sequence"/>
</dbReference>